<reference evidence="1 2" key="1">
    <citation type="journal article" date="2020" name="Biotechnol. Biofuels">
        <title>New insights from the biogas microbiome by comprehensive genome-resolved metagenomics of nearly 1600 species originating from multiple anaerobic digesters.</title>
        <authorList>
            <person name="Campanaro S."/>
            <person name="Treu L."/>
            <person name="Rodriguez-R L.M."/>
            <person name="Kovalovszki A."/>
            <person name="Ziels R.M."/>
            <person name="Maus I."/>
            <person name="Zhu X."/>
            <person name="Kougias P.G."/>
            <person name="Basile A."/>
            <person name="Luo G."/>
            <person name="Schluter A."/>
            <person name="Konstantinidis K.T."/>
            <person name="Angelidaki I."/>
        </authorList>
    </citation>
    <scope>NUCLEOTIDE SEQUENCE [LARGE SCALE GENOMIC DNA]</scope>
    <source>
        <strain evidence="1">AS27yjCOA_202</strain>
    </source>
</reference>
<gene>
    <name evidence="1" type="ORF">GYA37_01920</name>
</gene>
<evidence type="ECO:0000313" key="1">
    <source>
        <dbReference type="EMBL" id="NMB91586.1"/>
    </source>
</evidence>
<comment type="caution">
    <text evidence="1">The sequence shown here is derived from an EMBL/GenBank/DDBJ whole genome shotgun (WGS) entry which is preliminary data.</text>
</comment>
<dbReference type="AlphaFoldDB" id="A0A7X9E798"/>
<evidence type="ECO:0000313" key="2">
    <source>
        <dbReference type="Proteomes" id="UP000590542"/>
    </source>
</evidence>
<dbReference type="Proteomes" id="UP000590542">
    <property type="component" value="Unassembled WGS sequence"/>
</dbReference>
<accession>A0A7X9E798</accession>
<proteinExistence type="predicted"/>
<organism evidence="1 2">
    <name type="scientific">candidate division WWE3 bacterium</name>
    <dbReference type="NCBI Taxonomy" id="2053526"/>
    <lineage>
        <taxon>Bacteria</taxon>
        <taxon>Katanobacteria</taxon>
    </lineage>
</organism>
<name>A0A7X9E798_UNCKA</name>
<sequence>MFFLDRIIETDKNLNLKNLKTYSVRLVKEINYIKNICDENFGCNSYSLLLGGSLALCLRANNYQSFREKVNASDVDFFIIVDDKEKHINIGDTPFIKLKEAYNNVCESYDASCVQTDTLFFKYKFSIKIMFLSTFTKSLCLTPILINEFRYKSLSKVKEYDDFSGYKKLYIFPIVEHKLNLGYKLIWRCHIGHNNDFVLTDYHSVMLLGGFVYDGLKLSKQRLRFIRKCKTYIYSNIDKREITNNQRKLLRYFYIHEPTATKIIFG</sequence>
<dbReference type="EMBL" id="JAAZNV010000007">
    <property type="protein sequence ID" value="NMB91586.1"/>
    <property type="molecule type" value="Genomic_DNA"/>
</dbReference>
<protein>
    <submittedName>
        <fullName evidence="1">Uncharacterized protein</fullName>
    </submittedName>
</protein>